<dbReference type="OrthoDB" id="7067196at2"/>
<dbReference type="EMBL" id="FRCA01000010">
    <property type="protein sequence ID" value="SHM64738.1"/>
    <property type="molecule type" value="Genomic_DNA"/>
</dbReference>
<proteinExistence type="predicted"/>
<organism evidence="3 4">
    <name type="scientific">Halomonas cupida</name>
    <dbReference type="NCBI Taxonomy" id="44933"/>
    <lineage>
        <taxon>Bacteria</taxon>
        <taxon>Pseudomonadati</taxon>
        <taxon>Pseudomonadota</taxon>
        <taxon>Gammaproteobacteria</taxon>
        <taxon>Oceanospirillales</taxon>
        <taxon>Halomonadaceae</taxon>
        <taxon>Halomonas</taxon>
    </lineage>
</organism>
<feature type="transmembrane region" description="Helical" evidence="1">
    <location>
        <begin position="49"/>
        <end position="71"/>
    </location>
</feature>
<dbReference type="Proteomes" id="UP000184123">
    <property type="component" value="Unassembled WGS sequence"/>
</dbReference>
<feature type="transmembrane region" description="Helical" evidence="1">
    <location>
        <begin position="77"/>
        <end position="97"/>
    </location>
</feature>
<keyword evidence="1" id="KW-0472">Membrane</keyword>
<gene>
    <name evidence="2" type="ORF">HCU01_33380</name>
    <name evidence="3" type="ORF">SAMN05660971_03516</name>
</gene>
<feature type="transmembrane region" description="Helical" evidence="1">
    <location>
        <begin position="22"/>
        <end position="42"/>
    </location>
</feature>
<dbReference type="RefSeq" id="WP_073436513.1">
    <property type="nucleotide sequence ID" value="NZ_BJXU01000144.1"/>
</dbReference>
<keyword evidence="5" id="KW-1185">Reference proteome</keyword>
<evidence type="ECO:0000313" key="5">
    <source>
        <dbReference type="Proteomes" id="UP000321726"/>
    </source>
</evidence>
<dbReference type="Proteomes" id="UP000321726">
    <property type="component" value="Unassembled WGS sequence"/>
</dbReference>
<evidence type="ECO:0000313" key="2">
    <source>
        <dbReference type="EMBL" id="GEN25389.1"/>
    </source>
</evidence>
<reference evidence="3 4" key="1">
    <citation type="submission" date="2016-11" db="EMBL/GenBank/DDBJ databases">
        <authorList>
            <person name="Jaros S."/>
            <person name="Januszkiewicz K."/>
            <person name="Wedrychowicz H."/>
        </authorList>
    </citation>
    <scope>NUCLEOTIDE SEQUENCE [LARGE SCALE GENOMIC DNA]</scope>
    <source>
        <strain evidence="3 4">DSM 4740</strain>
    </source>
</reference>
<dbReference type="Pfam" id="PF16931">
    <property type="entry name" value="Phage_holin_8"/>
    <property type="match status" value="1"/>
</dbReference>
<dbReference type="STRING" id="44933.SAMN05660971_03516"/>
<evidence type="ECO:0000313" key="3">
    <source>
        <dbReference type="EMBL" id="SHM64738.1"/>
    </source>
</evidence>
<accession>A0A1M7KH99</accession>
<name>A0A1M7KH99_9GAMM</name>
<dbReference type="InterPro" id="IPR032637">
    <property type="entry name" value="Phage_holin-like"/>
</dbReference>
<evidence type="ECO:0000256" key="1">
    <source>
        <dbReference type="SAM" id="Phobius"/>
    </source>
</evidence>
<protein>
    <submittedName>
        <fullName evidence="3">Putative phage holin</fullName>
    </submittedName>
</protein>
<dbReference type="AlphaFoldDB" id="A0A1M7KH99"/>
<dbReference type="EMBL" id="BJXU01000144">
    <property type="protein sequence ID" value="GEN25389.1"/>
    <property type="molecule type" value="Genomic_DNA"/>
</dbReference>
<keyword evidence="1" id="KW-1133">Transmembrane helix</keyword>
<reference evidence="2 5" key="2">
    <citation type="submission" date="2019-07" db="EMBL/GenBank/DDBJ databases">
        <title>Whole genome shotgun sequence of Halomonas cupida NBRC 102219.</title>
        <authorList>
            <person name="Hosoyama A."/>
            <person name="Uohara A."/>
            <person name="Ohji S."/>
            <person name="Ichikawa N."/>
        </authorList>
    </citation>
    <scope>NUCLEOTIDE SEQUENCE [LARGE SCALE GENOMIC DNA]</scope>
    <source>
        <strain evidence="2 5">NBRC 102219</strain>
    </source>
</reference>
<keyword evidence="1" id="KW-0812">Transmembrane</keyword>
<sequence>MTDPNVIAAGTAGLTAAVISQIPGIDANAVIGAFCGALLFSVSAKGLSLWVRLVYLLISFVIGYLGGPAILGSYLEHSAASAFVGATIAVTAGLRAIESVRTLDLRSWLGGKK</sequence>
<evidence type="ECO:0000313" key="4">
    <source>
        <dbReference type="Proteomes" id="UP000184123"/>
    </source>
</evidence>